<accession>A0A235B865</accession>
<comment type="similarity">
    <text evidence="3 7">Belongs to the peptidase S26 family.</text>
</comment>
<evidence type="ECO:0000256" key="1">
    <source>
        <dbReference type="ARBA" id="ARBA00000677"/>
    </source>
</evidence>
<keyword evidence="7" id="KW-0645">Protease</keyword>
<dbReference type="SUPFAM" id="SSF51306">
    <property type="entry name" value="LexA/Signal peptidase"/>
    <property type="match status" value="1"/>
</dbReference>
<comment type="catalytic activity">
    <reaction evidence="1 7">
        <text>Cleavage of hydrophobic, N-terminal signal or leader sequences from secreted and periplasmic proteins.</text>
        <dbReference type="EC" id="3.4.21.89"/>
    </reaction>
</comment>
<feature type="domain" description="Peptidase S26" evidence="8">
    <location>
        <begin position="14"/>
        <end position="157"/>
    </location>
</feature>
<dbReference type="EMBL" id="NOWF01000003">
    <property type="protein sequence ID" value="OYD08476.1"/>
    <property type="molecule type" value="Genomic_DNA"/>
</dbReference>
<dbReference type="GO" id="GO:0004252">
    <property type="term" value="F:serine-type endopeptidase activity"/>
    <property type="evidence" value="ECO:0007669"/>
    <property type="project" value="InterPro"/>
</dbReference>
<dbReference type="PROSITE" id="PS00761">
    <property type="entry name" value="SPASE_I_3"/>
    <property type="match status" value="1"/>
</dbReference>
<dbReference type="InterPro" id="IPR036286">
    <property type="entry name" value="LexA/Signal_pep-like_sf"/>
</dbReference>
<name>A0A235B865_9BACL</name>
<dbReference type="PRINTS" id="PR00727">
    <property type="entry name" value="LEADERPTASE"/>
</dbReference>
<evidence type="ECO:0000313" key="9">
    <source>
        <dbReference type="EMBL" id="OYD08476.1"/>
    </source>
</evidence>
<comment type="caution">
    <text evidence="9">The sequence shown here is derived from an EMBL/GenBank/DDBJ whole genome shotgun (WGS) entry which is preliminary data.</text>
</comment>
<dbReference type="InterPro" id="IPR019758">
    <property type="entry name" value="Pept_S26A_signal_pept_1_CS"/>
</dbReference>
<dbReference type="NCBIfam" id="TIGR02227">
    <property type="entry name" value="sigpep_I_bact"/>
    <property type="match status" value="1"/>
</dbReference>
<dbReference type="GO" id="GO:0009003">
    <property type="term" value="F:signal peptidase activity"/>
    <property type="evidence" value="ECO:0007669"/>
    <property type="project" value="UniProtKB-EC"/>
</dbReference>
<dbReference type="InterPro" id="IPR000223">
    <property type="entry name" value="Pept_S26A_signal_pept_1"/>
</dbReference>
<evidence type="ECO:0000256" key="3">
    <source>
        <dbReference type="ARBA" id="ARBA00009370"/>
    </source>
</evidence>
<protein>
    <recommendedName>
        <fullName evidence="4 7">Signal peptidase I</fullName>
        <ecNumber evidence="4 7">3.4.21.89</ecNumber>
    </recommendedName>
</protein>
<dbReference type="Pfam" id="PF10502">
    <property type="entry name" value="Peptidase_S26"/>
    <property type="match status" value="1"/>
</dbReference>
<feature type="active site" evidence="6">
    <location>
        <position position="78"/>
    </location>
</feature>
<dbReference type="InterPro" id="IPR019533">
    <property type="entry name" value="Peptidase_S26"/>
</dbReference>
<dbReference type="EC" id="3.4.21.89" evidence="4 7"/>
<dbReference type="PROSITE" id="PS00760">
    <property type="entry name" value="SPASE_I_2"/>
    <property type="match status" value="1"/>
</dbReference>
<evidence type="ECO:0000256" key="2">
    <source>
        <dbReference type="ARBA" id="ARBA00004401"/>
    </source>
</evidence>
<evidence type="ECO:0000256" key="5">
    <source>
        <dbReference type="ARBA" id="ARBA00022801"/>
    </source>
</evidence>
<dbReference type="RefSeq" id="WP_094263781.1">
    <property type="nucleotide sequence ID" value="NZ_NOWF01000003.1"/>
</dbReference>
<reference evidence="9 10" key="1">
    <citation type="submission" date="2017-07" db="EMBL/GenBank/DDBJ databases">
        <title>The genome sequence of Paludifilum halophilum highlights mechanisms for microbial adaptation to high salt environemnts.</title>
        <authorList>
            <person name="Belbahri L."/>
        </authorList>
    </citation>
    <scope>NUCLEOTIDE SEQUENCE [LARGE SCALE GENOMIC DNA]</scope>
    <source>
        <strain evidence="9 10">DSM 102817</strain>
    </source>
</reference>
<evidence type="ECO:0000256" key="4">
    <source>
        <dbReference type="ARBA" id="ARBA00013208"/>
    </source>
</evidence>
<dbReference type="OrthoDB" id="9802919at2"/>
<gene>
    <name evidence="9" type="primary">lepB</name>
    <name evidence="9" type="ORF">CHM34_06505</name>
</gene>
<feature type="active site" evidence="6">
    <location>
        <position position="37"/>
    </location>
</feature>
<comment type="subcellular location">
    <subcellularLocation>
        <location evidence="2">Cell membrane</location>
        <topology evidence="2">Single-pass type II membrane protein</topology>
    </subcellularLocation>
    <subcellularLocation>
        <location evidence="7">Membrane</location>
        <topology evidence="7">Single-pass type II membrane protein</topology>
    </subcellularLocation>
</comment>
<organism evidence="9 10">
    <name type="scientific">Paludifilum halophilum</name>
    <dbReference type="NCBI Taxonomy" id="1642702"/>
    <lineage>
        <taxon>Bacteria</taxon>
        <taxon>Bacillati</taxon>
        <taxon>Bacillota</taxon>
        <taxon>Bacilli</taxon>
        <taxon>Bacillales</taxon>
        <taxon>Thermoactinomycetaceae</taxon>
        <taxon>Paludifilum</taxon>
    </lineage>
</organism>
<keyword evidence="10" id="KW-1185">Reference proteome</keyword>
<dbReference type="CDD" id="cd06530">
    <property type="entry name" value="S26_SPase_I"/>
    <property type="match status" value="1"/>
</dbReference>
<dbReference type="PANTHER" id="PTHR43390">
    <property type="entry name" value="SIGNAL PEPTIDASE I"/>
    <property type="match status" value="1"/>
</dbReference>
<dbReference type="GO" id="GO:0006465">
    <property type="term" value="P:signal peptide processing"/>
    <property type="evidence" value="ECO:0007669"/>
    <property type="project" value="InterPro"/>
</dbReference>
<dbReference type="InterPro" id="IPR019757">
    <property type="entry name" value="Pept_S26A_signal_pept_1_Lys-AS"/>
</dbReference>
<evidence type="ECO:0000256" key="7">
    <source>
        <dbReference type="RuleBase" id="RU362042"/>
    </source>
</evidence>
<keyword evidence="5 7" id="KW-0378">Hydrolase</keyword>
<dbReference type="AlphaFoldDB" id="A0A235B865"/>
<evidence type="ECO:0000313" key="10">
    <source>
        <dbReference type="Proteomes" id="UP000215459"/>
    </source>
</evidence>
<dbReference type="GO" id="GO:0005886">
    <property type="term" value="C:plasma membrane"/>
    <property type="evidence" value="ECO:0007669"/>
    <property type="project" value="UniProtKB-SubCell"/>
</dbReference>
<dbReference type="Proteomes" id="UP000215459">
    <property type="component" value="Unassembled WGS sequence"/>
</dbReference>
<proteinExistence type="inferred from homology"/>
<sequence length="168" mass="19054">MRTFLPSKGFSILAGLALLVILIKMFLFSPYMVHGQSMSPSLKGEERIIVNKWTYYFATPSYGDIIVFRTDENRNMIKRVIGLPGDVVSIESGYVFRNGERLDEPYLDKRVRGFLERTEVTEGHLFVLGDNRNNSLDSRQLGLIPMDRVVGRADLILTPLDEMGVLVP</sequence>
<evidence type="ECO:0000256" key="6">
    <source>
        <dbReference type="PIRSR" id="PIRSR600223-1"/>
    </source>
</evidence>
<evidence type="ECO:0000259" key="8">
    <source>
        <dbReference type="Pfam" id="PF10502"/>
    </source>
</evidence>
<dbReference type="PANTHER" id="PTHR43390:SF1">
    <property type="entry name" value="CHLOROPLAST PROCESSING PEPTIDASE"/>
    <property type="match status" value="1"/>
</dbReference>
<dbReference type="Gene3D" id="2.10.109.10">
    <property type="entry name" value="Umud Fragment, subunit A"/>
    <property type="match status" value="1"/>
</dbReference>